<feature type="domain" description="Thioredoxin" evidence="4">
    <location>
        <begin position="84"/>
        <end position="220"/>
    </location>
</feature>
<dbReference type="Proteomes" id="UP000198210">
    <property type="component" value="Chromosome I"/>
</dbReference>
<name>A0A1C5JS87_9ACTN</name>
<feature type="compositionally biased region" description="Pro residues" evidence="3">
    <location>
        <begin position="1"/>
        <end position="19"/>
    </location>
</feature>
<dbReference type="InterPro" id="IPR013766">
    <property type="entry name" value="Thioredoxin_domain"/>
</dbReference>
<dbReference type="InterPro" id="IPR036249">
    <property type="entry name" value="Thioredoxin-like_sf"/>
</dbReference>
<evidence type="ECO:0000256" key="1">
    <source>
        <dbReference type="ARBA" id="ARBA00004196"/>
    </source>
</evidence>
<dbReference type="InterPro" id="IPR017937">
    <property type="entry name" value="Thioredoxin_CS"/>
</dbReference>
<keyword evidence="5" id="KW-0413">Isomerase</keyword>
<accession>A0A1C5JS87</accession>
<dbReference type="EMBL" id="LT607751">
    <property type="protein sequence ID" value="SCG72886.1"/>
    <property type="molecule type" value="Genomic_DNA"/>
</dbReference>
<dbReference type="PANTHER" id="PTHR42852">
    <property type="entry name" value="THIOL:DISULFIDE INTERCHANGE PROTEIN DSBE"/>
    <property type="match status" value="1"/>
</dbReference>
<comment type="subcellular location">
    <subcellularLocation>
        <location evidence="1">Cell envelope</location>
    </subcellularLocation>
</comment>
<reference evidence="5 6" key="1">
    <citation type="submission" date="2016-06" db="EMBL/GenBank/DDBJ databases">
        <authorList>
            <person name="Kjaerup R.B."/>
            <person name="Dalgaard T.S."/>
            <person name="Juul-Madsen H.R."/>
        </authorList>
    </citation>
    <scope>NUCLEOTIDE SEQUENCE [LARGE SCALE GENOMIC DNA]</scope>
    <source>
        <strain evidence="5 6">DSM 45097</strain>
    </source>
</reference>
<dbReference type="GO" id="GO:0017004">
    <property type="term" value="P:cytochrome complex assembly"/>
    <property type="evidence" value="ECO:0007669"/>
    <property type="project" value="UniProtKB-KW"/>
</dbReference>
<dbReference type="GO" id="GO:0030313">
    <property type="term" value="C:cell envelope"/>
    <property type="evidence" value="ECO:0007669"/>
    <property type="project" value="UniProtKB-SubCell"/>
</dbReference>
<feature type="compositionally biased region" description="Low complexity" evidence="3">
    <location>
        <begin position="52"/>
        <end position="72"/>
    </location>
</feature>
<gene>
    <name evidence="5" type="ORF">GA0074704_4823</name>
</gene>
<evidence type="ECO:0000256" key="2">
    <source>
        <dbReference type="ARBA" id="ARBA00022748"/>
    </source>
</evidence>
<evidence type="ECO:0000313" key="5">
    <source>
        <dbReference type="EMBL" id="SCG72886.1"/>
    </source>
</evidence>
<sequence>MPAPGPAARPAHRPYPSPRPEPRRGAAVRATAWLVAALVSVTSCAVSEAPTARTDHPAAAATAPPGATAAGAAPPPGTSTPAAPATVPQALRFTGTTLDGGSFSAAGLAGRPVVLWFWAPWCATCASQAWTVAEIAPKYRDTVPIVGVAGLGERPAMKDFVTEFDLAGTTQLDDHAGELWRRFKVVEQSTFVVLDRDGRVVHRGFLDGEALTRRVAELAG</sequence>
<dbReference type="SUPFAM" id="SSF52833">
    <property type="entry name" value="Thioredoxin-like"/>
    <property type="match status" value="1"/>
</dbReference>
<dbReference type="PANTHER" id="PTHR42852:SF17">
    <property type="entry name" value="THIOREDOXIN-LIKE PROTEIN HI_1115"/>
    <property type="match status" value="1"/>
</dbReference>
<protein>
    <submittedName>
        <fullName evidence="5">Thiol-disulfide isomerase or thioredoxin</fullName>
    </submittedName>
</protein>
<dbReference type="Gene3D" id="3.40.30.10">
    <property type="entry name" value="Glutaredoxin"/>
    <property type="match status" value="1"/>
</dbReference>
<evidence type="ECO:0000256" key="3">
    <source>
        <dbReference type="SAM" id="MobiDB-lite"/>
    </source>
</evidence>
<dbReference type="InterPro" id="IPR013740">
    <property type="entry name" value="Redoxin"/>
</dbReference>
<dbReference type="RefSeq" id="WP_088972583.1">
    <property type="nucleotide sequence ID" value="NZ_JBHLYF010000002.1"/>
</dbReference>
<evidence type="ECO:0000313" key="6">
    <source>
        <dbReference type="Proteomes" id="UP000198210"/>
    </source>
</evidence>
<feature type="region of interest" description="Disordered" evidence="3">
    <location>
        <begin position="52"/>
        <end position="84"/>
    </location>
</feature>
<dbReference type="PROSITE" id="PS51352">
    <property type="entry name" value="THIOREDOXIN_2"/>
    <property type="match status" value="1"/>
</dbReference>
<keyword evidence="6" id="KW-1185">Reference proteome</keyword>
<dbReference type="PROSITE" id="PS00194">
    <property type="entry name" value="THIOREDOXIN_1"/>
    <property type="match status" value="1"/>
</dbReference>
<dbReference type="GO" id="GO:0016491">
    <property type="term" value="F:oxidoreductase activity"/>
    <property type="evidence" value="ECO:0007669"/>
    <property type="project" value="InterPro"/>
</dbReference>
<dbReference type="Pfam" id="PF08534">
    <property type="entry name" value="Redoxin"/>
    <property type="match status" value="1"/>
</dbReference>
<dbReference type="GO" id="GO:0016853">
    <property type="term" value="F:isomerase activity"/>
    <property type="evidence" value="ECO:0007669"/>
    <property type="project" value="UniProtKB-KW"/>
</dbReference>
<proteinExistence type="predicted"/>
<feature type="region of interest" description="Disordered" evidence="3">
    <location>
        <begin position="1"/>
        <end position="23"/>
    </location>
</feature>
<organism evidence="5 6">
    <name type="scientific">Micromonospora siamensis</name>
    <dbReference type="NCBI Taxonomy" id="299152"/>
    <lineage>
        <taxon>Bacteria</taxon>
        <taxon>Bacillati</taxon>
        <taxon>Actinomycetota</taxon>
        <taxon>Actinomycetes</taxon>
        <taxon>Micromonosporales</taxon>
        <taxon>Micromonosporaceae</taxon>
        <taxon>Micromonospora</taxon>
    </lineage>
</organism>
<dbReference type="InterPro" id="IPR050553">
    <property type="entry name" value="Thioredoxin_ResA/DsbE_sf"/>
</dbReference>
<evidence type="ECO:0000259" key="4">
    <source>
        <dbReference type="PROSITE" id="PS51352"/>
    </source>
</evidence>
<dbReference type="AlphaFoldDB" id="A0A1C5JS87"/>
<keyword evidence="2" id="KW-0201">Cytochrome c-type biogenesis</keyword>